<dbReference type="Proteomes" id="UP001494902">
    <property type="component" value="Unassembled WGS sequence"/>
</dbReference>
<dbReference type="InterPro" id="IPR039556">
    <property type="entry name" value="ICL/PEPM"/>
</dbReference>
<dbReference type="PANTHER" id="PTHR42905">
    <property type="entry name" value="PHOSPHOENOLPYRUVATE CARBOXYLASE"/>
    <property type="match status" value="1"/>
</dbReference>
<name>A0ABV1KIA2_9PSEU</name>
<dbReference type="EMBL" id="JBEDNQ010000013">
    <property type="protein sequence ID" value="MEQ3554180.1"/>
    <property type="molecule type" value="Genomic_DNA"/>
</dbReference>
<dbReference type="RefSeq" id="WP_349301249.1">
    <property type="nucleotide sequence ID" value="NZ_JBEDNQ010000013.1"/>
</dbReference>
<dbReference type="Pfam" id="PF13714">
    <property type="entry name" value="PEP_mutase"/>
    <property type="match status" value="1"/>
</dbReference>
<gene>
    <name evidence="2" type="ORF">WIS52_27245</name>
</gene>
<sequence>MPDRPDPRERAETLRRLHHSDIPLVLPNAWDVPSARVFAAHPRCRALGTTSAGIAATRGYPDGEVMGLDEMVEEIRRIAAAVALPVTADLESGYGAGPVDVAESVTTVIGAGAAGINIEDVDGAGNLFAVAEAAERVGAAREAAGTAGVPIVVNARTDVYWRGIGAPEDRLGHTVERLRAYHSAGADCVFAPGLTDPDTIAELVAALDVPLNVLAGPGLPDVDGLRALGVARLSVGSARPLRDHRDPRPGRRAPRPRHLDPDRTGTPVRRTGRTAPTAPPHALLMTLRFGDTGPKRHESAPGWGGRGRVQGQGRVRNPCPGRR</sequence>
<dbReference type="GO" id="GO:0016829">
    <property type="term" value="F:lyase activity"/>
    <property type="evidence" value="ECO:0007669"/>
    <property type="project" value="UniProtKB-KW"/>
</dbReference>
<proteinExistence type="predicted"/>
<comment type="caution">
    <text evidence="2">The sequence shown here is derived from an EMBL/GenBank/DDBJ whole genome shotgun (WGS) entry which is preliminary data.</text>
</comment>
<feature type="compositionally biased region" description="Low complexity" evidence="1">
    <location>
        <begin position="264"/>
        <end position="276"/>
    </location>
</feature>
<evidence type="ECO:0000313" key="3">
    <source>
        <dbReference type="Proteomes" id="UP001494902"/>
    </source>
</evidence>
<feature type="compositionally biased region" description="Basic and acidic residues" evidence="1">
    <location>
        <begin position="240"/>
        <end position="249"/>
    </location>
</feature>
<evidence type="ECO:0000313" key="2">
    <source>
        <dbReference type="EMBL" id="MEQ3554180.1"/>
    </source>
</evidence>
<dbReference type="CDD" id="cd00377">
    <property type="entry name" value="ICL_PEPM"/>
    <property type="match status" value="1"/>
</dbReference>
<dbReference type="InterPro" id="IPR040442">
    <property type="entry name" value="Pyrv_kinase-like_dom_sf"/>
</dbReference>
<dbReference type="SUPFAM" id="SSF51621">
    <property type="entry name" value="Phosphoenolpyruvate/pyruvate domain"/>
    <property type="match status" value="1"/>
</dbReference>
<protein>
    <submittedName>
        <fullName evidence="2">Isocitrate lyase/phosphoenolpyruvate mutase family protein</fullName>
    </submittedName>
</protein>
<reference evidence="2 3" key="1">
    <citation type="submission" date="2024-03" db="EMBL/GenBank/DDBJ databases">
        <title>Draft genome sequence of Pseudonocardia nematodicida JCM 31783.</title>
        <authorList>
            <person name="Butdee W."/>
            <person name="Duangmal K."/>
        </authorList>
    </citation>
    <scope>NUCLEOTIDE SEQUENCE [LARGE SCALE GENOMIC DNA]</scope>
    <source>
        <strain evidence="2 3">JCM 31783</strain>
    </source>
</reference>
<keyword evidence="3" id="KW-1185">Reference proteome</keyword>
<dbReference type="InterPro" id="IPR015813">
    <property type="entry name" value="Pyrv/PenolPyrv_kinase-like_dom"/>
</dbReference>
<dbReference type="PANTHER" id="PTHR42905:SF16">
    <property type="entry name" value="CARBOXYPHOSPHONOENOLPYRUVATE PHOSPHONOMUTASE-LIKE PROTEIN (AFU_ORTHOLOGUE AFUA_5G07230)"/>
    <property type="match status" value="1"/>
</dbReference>
<keyword evidence="2" id="KW-0456">Lyase</keyword>
<dbReference type="Gene3D" id="3.20.20.60">
    <property type="entry name" value="Phosphoenolpyruvate-binding domains"/>
    <property type="match status" value="1"/>
</dbReference>
<evidence type="ECO:0000256" key="1">
    <source>
        <dbReference type="SAM" id="MobiDB-lite"/>
    </source>
</evidence>
<feature type="region of interest" description="Disordered" evidence="1">
    <location>
        <begin position="239"/>
        <end position="323"/>
    </location>
</feature>
<accession>A0ABV1KIA2</accession>
<organism evidence="2 3">
    <name type="scientific">Pseudonocardia nematodicida</name>
    <dbReference type="NCBI Taxonomy" id="1206997"/>
    <lineage>
        <taxon>Bacteria</taxon>
        <taxon>Bacillati</taxon>
        <taxon>Actinomycetota</taxon>
        <taxon>Actinomycetes</taxon>
        <taxon>Pseudonocardiales</taxon>
        <taxon>Pseudonocardiaceae</taxon>
        <taxon>Pseudonocardia</taxon>
    </lineage>
</organism>